<reference evidence="2" key="1">
    <citation type="submission" date="2018-09" db="EMBL/GenBank/DDBJ databases">
        <title>Paracoccus onubensis nov. sp. a moderate halophilic bacterium isolated from Gruta de las Maravillas (Aracena, Spain).</title>
        <authorList>
            <person name="Jurado V."/>
            <person name="Gutierrez-Patricio S."/>
            <person name="Gonzalez-Pimentel J.L."/>
            <person name="Miller A.Z."/>
            <person name="Laiz L."/>
            <person name="Saiz-Jimenez C."/>
        </authorList>
    </citation>
    <scope>NUCLEOTIDE SEQUENCE [LARGE SCALE GENOMIC DNA]</scope>
    <source>
        <strain evidence="2">DSM 26381</strain>
    </source>
</reference>
<gene>
    <name evidence="1" type="ORF">D3P05_14900</name>
</gene>
<protein>
    <submittedName>
        <fullName evidence="1">Uncharacterized protein</fullName>
    </submittedName>
</protein>
<proteinExistence type="predicted"/>
<dbReference type="EMBL" id="QZEW01000066">
    <property type="protein sequence ID" value="RJL09431.1"/>
    <property type="molecule type" value="Genomic_DNA"/>
</dbReference>
<keyword evidence="2" id="KW-1185">Reference proteome</keyword>
<sequence>MLERLGRGRGAPDRPGGAIVPAELVAAITRSRIRVSPRPDGEGNLIVSVSSPILGAFRWRGIEDAAERIAATYPDLGRAATDRAARLLEAEVGDRLIIAILREPPRSWVWDF</sequence>
<dbReference type="Proteomes" id="UP000283587">
    <property type="component" value="Unassembled WGS sequence"/>
</dbReference>
<comment type="caution">
    <text evidence="1">The sequence shown here is derived from an EMBL/GenBank/DDBJ whole genome shotgun (WGS) entry which is preliminary data.</text>
</comment>
<evidence type="ECO:0000313" key="2">
    <source>
        <dbReference type="Proteomes" id="UP000283587"/>
    </source>
</evidence>
<dbReference type="AlphaFoldDB" id="A0A419A4B5"/>
<name>A0A419A4B5_9RHOB</name>
<evidence type="ECO:0000313" key="1">
    <source>
        <dbReference type="EMBL" id="RJL09431.1"/>
    </source>
</evidence>
<organism evidence="1 2">
    <name type="scientific">Paracoccus siganidrum</name>
    <dbReference type="NCBI Taxonomy" id="1276757"/>
    <lineage>
        <taxon>Bacteria</taxon>
        <taxon>Pseudomonadati</taxon>
        <taxon>Pseudomonadota</taxon>
        <taxon>Alphaproteobacteria</taxon>
        <taxon>Rhodobacterales</taxon>
        <taxon>Paracoccaceae</taxon>
        <taxon>Paracoccus</taxon>
    </lineage>
</organism>
<accession>A0A419A4B5</accession>